<evidence type="ECO:0000256" key="4">
    <source>
        <dbReference type="ARBA" id="ARBA00022989"/>
    </source>
</evidence>
<protein>
    <submittedName>
        <fullName evidence="7">Nucleotide-sugar transporter domain-containing protein</fullName>
    </submittedName>
</protein>
<dbReference type="GO" id="GO:0015165">
    <property type="term" value="F:pyrimidine nucleotide-sugar transmembrane transporter activity"/>
    <property type="evidence" value="ECO:0007669"/>
    <property type="project" value="InterPro"/>
</dbReference>
<keyword evidence="4 6" id="KW-1133">Transmembrane helix</keyword>
<comment type="caution">
    <text evidence="7">The sequence shown here is derived from an EMBL/GenBank/DDBJ whole genome shotgun (WGS) entry which is preliminary data.</text>
</comment>
<proteinExistence type="predicted"/>
<dbReference type="AlphaFoldDB" id="A0AAD4MLM9"/>
<feature type="transmembrane region" description="Helical" evidence="6">
    <location>
        <begin position="58"/>
        <end position="76"/>
    </location>
</feature>
<evidence type="ECO:0000313" key="8">
    <source>
        <dbReference type="Proteomes" id="UP001201812"/>
    </source>
</evidence>
<reference evidence="7" key="1">
    <citation type="submission" date="2022-01" db="EMBL/GenBank/DDBJ databases">
        <title>Genome Sequence Resource for Two Populations of Ditylenchus destructor, the Migratory Endoparasitic Phytonematode.</title>
        <authorList>
            <person name="Zhang H."/>
            <person name="Lin R."/>
            <person name="Xie B."/>
        </authorList>
    </citation>
    <scope>NUCLEOTIDE SEQUENCE</scope>
    <source>
        <strain evidence="7">BazhouSP</strain>
    </source>
</reference>
<evidence type="ECO:0000256" key="5">
    <source>
        <dbReference type="ARBA" id="ARBA00023136"/>
    </source>
</evidence>
<dbReference type="EMBL" id="JAKKPZ010000243">
    <property type="protein sequence ID" value="KAI1697932.1"/>
    <property type="molecule type" value="Genomic_DNA"/>
</dbReference>
<keyword evidence="8" id="KW-1185">Reference proteome</keyword>
<evidence type="ECO:0000256" key="1">
    <source>
        <dbReference type="ARBA" id="ARBA00004141"/>
    </source>
</evidence>
<sequence>MFAITQCWLCTNHHTTFALNVEQVFDSIHYFQAYATSISIVISCVASIYLFGVYPSELFILGALFVIISIVIYGAFPYKSKEATTNTEETEDRSKGKTIC</sequence>
<organism evidence="7 8">
    <name type="scientific">Ditylenchus destructor</name>
    <dbReference type="NCBI Taxonomy" id="166010"/>
    <lineage>
        <taxon>Eukaryota</taxon>
        <taxon>Metazoa</taxon>
        <taxon>Ecdysozoa</taxon>
        <taxon>Nematoda</taxon>
        <taxon>Chromadorea</taxon>
        <taxon>Rhabditida</taxon>
        <taxon>Tylenchina</taxon>
        <taxon>Tylenchomorpha</taxon>
        <taxon>Sphaerularioidea</taxon>
        <taxon>Anguinidae</taxon>
        <taxon>Anguininae</taxon>
        <taxon>Ditylenchus</taxon>
    </lineage>
</organism>
<gene>
    <name evidence="7" type="ORF">DdX_18207</name>
</gene>
<keyword evidence="2" id="KW-0762">Sugar transport</keyword>
<evidence type="ECO:0000256" key="2">
    <source>
        <dbReference type="ARBA" id="ARBA00022597"/>
    </source>
</evidence>
<feature type="transmembrane region" description="Helical" evidence="6">
    <location>
        <begin position="28"/>
        <end position="51"/>
    </location>
</feature>
<evidence type="ECO:0000313" key="7">
    <source>
        <dbReference type="EMBL" id="KAI1697932.1"/>
    </source>
</evidence>
<evidence type="ECO:0000256" key="3">
    <source>
        <dbReference type="ARBA" id="ARBA00022692"/>
    </source>
</evidence>
<keyword evidence="2" id="KW-0813">Transport</keyword>
<comment type="subcellular location">
    <subcellularLocation>
        <location evidence="1">Membrane</location>
        <topology evidence="1">Multi-pass membrane protein</topology>
    </subcellularLocation>
</comment>
<dbReference type="GO" id="GO:0000139">
    <property type="term" value="C:Golgi membrane"/>
    <property type="evidence" value="ECO:0007669"/>
    <property type="project" value="InterPro"/>
</dbReference>
<evidence type="ECO:0000256" key="6">
    <source>
        <dbReference type="SAM" id="Phobius"/>
    </source>
</evidence>
<accession>A0AAD4MLM9</accession>
<dbReference type="Pfam" id="PF04142">
    <property type="entry name" value="Nuc_sug_transp"/>
    <property type="match status" value="1"/>
</dbReference>
<keyword evidence="3 6" id="KW-0812">Transmembrane</keyword>
<dbReference type="InterPro" id="IPR007271">
    <property type="entry name" value="Nuc_sug_transpt"/>
</dbReference>
<keyword evidence="5 6" id="KW-0472">Membrane</keyword>
<dbReference type="Proteomes" id="UP001201812">
    <property type="component" value="Unassembled WGS sequence"/>
</dbReference>
<name>A0AAD4MLM9_9BILA</name>